<dbReference type="GO" id="GO:0003677">
    <property type="term" value="F:DNA binding"/>
    <property type="evidence" value="ECO:0007669"/>
    <property type="project" value="UniProtKB-KW"/>
</dbReference>
<dbReference type="InterPro" id="IPR011711">
    <property type="entry name" value="GntR_C"/>
</dbReference>
<accession>A0A1H0VDY4</accession>
<evidence type="ECO:0000256" key="3">
    <source>
        <dbReference type="ARBA" id="ARBA00023163"/>
    </source>
</evidence>
<organism evidence="5 6">
    <name type="scientific">Desulforhopalus singaporensis</name>
    <dbReference type="NCBI Taxonomy" id="91360"/>
    <lineage>
        <taxon>Bacteria</taxon>
        <taxon>Pseudomonadati</taxon>
        <taxon>Thermodesulfobacteriota</taxon>
        <taxon>Desulfobulbia</taxon>
        <taxon>Desulfobulbales</taxon>
        <taxon>Desulfocapsaceae</taxon>
        <taxon>Desulforhopalus</taxon>
    </lineage>
</organism>
<name>A0A1H0VDY4_9BACT</name>
<dbReference type="EMBL" id="FNJI01000047">
    <property type="protein sequence ID" value="SDP76752.1"/>
    <property type="molecule type" value="Genomic_DNA"/>
</dbReference>
<dbReference type="PANTHER" id="PTHR43537:SF5">
    <property type="entry name" value="UXU OPERON TRANSCRIPTIONAL REGULATOR"/>
    <property type="match status" value="1"/>
</dbReference>
<evidence type="ECO:0000313" key="6">
    <source>
        <dbReference type="Proteomes" id="UP000199073"/>
    </source>
</evidence>
<dbReference type="OrthoDB" id="5343675at2"/>
<dbReference type="SUPFAM" id="SSF48008">
    <property type="entry name" value="GntR ligand-binding domain-like"/>
    <property type="match status" value="1"/>
</dbReference>
<dbReference type="Gene3D" id="1.10.10.10">
    <property type="entry name" value="Winged helix-like DNA-binding domain superfamily/Winged helix DNA-binding domain"/>
    <property type="match status" value="1"/>
</dbReference>
<keyword evidence="6" id="KW-1185">Reference proteome</keyword>
<dbReference type="Pfam" id="PF07729">
    <property type="entry name" value="FCD"/>
    <property type="match status" value="1"/>
</dbReference>
<dbReference type="Proteomes" id="UP000199073">
    <property type="component" value="Unassembled WGS sequence"/>
</dbReference>
<dbReference type="SMART" id="SM00345">
    <property type="entry name" value="HTH_GNTR"/>
    <property type="match status" value="1"/>
</dbReference>
<dbReference type="STRING" id="91360.SAMN05660330_04018"/>
<dbReference type="GO" id="GO:0003700">
    <property type="term" value="F:DNA-binding transcription factor activity"/>
    <property type="evidence" value="ECO:0007669"/>
    <property type="project" value="InterPro"/>
</dbReference>
<evidence type="ECO:0000259" key="4">
    <source>
        <dbReference type="PROSITE" id="PS50949"/>
    </source>
</evidence>
<dbReference type="SUPFAM" id="SSF46785">
    <property type="entry name" value="Winged helix' DNA-binding domain"/>
    <property type="match status" value="1"/>
</dbReference>
<dbReference type="Pfam" id="PF00392">
    <property type="entry name" value="GntR"/>
    <property type="match status" value="1"/>
</dbReference>
<dbReference type="SMART" id="SM00895">
    <property type="entry name" value="FCD"/>
    <property type="match status" value="1"/>
</dbReference>
<feature type="domain" description="HTH gntR-type" evidence="4">
    <location>
        <begin position="14"/>
        <end position="82"/>
    </location>
</feature>
<keyword evidence="1" id="KW-0805">Transcription regulation</keyword>
<sequence>MKLKKMNPKVKRQERLAEQVADFITKEIESASFRPGDIFPPEAELVEMFGVSRAVIREALASLKHAGLLESRQGGRTKVADLENQKSFRLILNPATKKMNLGYLYELRVALEGEAAALAAVRGTPEQIVKIKKCLDALEQAMSDGQSGTPENLAFHKALTEASSNPHIIHFINWMHSRIEEQIQAGREVSPDRKLPPLVQQEHTAIYEAIKSGDPLKARRATITHLKNSAMKFFGIDLPSAGL</sequence>
<proteinExistence type="predicted"/>
<dbReference type="RefSeq" id="WP_092225909.1">
    <property type="nucleotide sequence ID" value="NZ_FNJI01000047.1"/>
</dbReference>
<dbReference type="CDD" id="cd07377">
    <property type="entry name" value="WHTH_GntR"/>
    <property type="match status" value="1"/>
</dbReference>
<dbReference type="PRINTS" id="PR00035">
    <property type="entry name" value="HTHGNTR"/>
</dbReference>
<protein>
    <submittedName>
        <fullName evidence="5">Regulatory protein, gntR family</fullName>
    </submittedName>
</protein>
<evidence type="ECO:0000256" key="1">
    <source>
        <dbReference type="ARBA" id="ARBA00023015"/>
    </source>
</evidence>
<reference evidence="5 6" key="1">
    <citation type="submission" date="2016-10" db="EMBL/GenBank/DDBJ databases">
        <authorList>
            <person name="de Groot N.N."/>
        </authorList>
    </citation>
    <scope>NUCLEOTIDE SEQUENCE [LARGE SCALE GENOMIC DNA]</scope>
    <source>
        <strain evidence="5 6">DSM 12130</strain>
    </source>
</reference>
<evidence type="ECO:0000313" key="5">
    <source>
        <dbReference type="EMBL" id="SDP76752.1"/>
    </source>
</evidence>
<dbReference type="PROSITE" id="PS50949">
    <property type="entry name" value="HTH_GNTR"/>
    <property type="match status" value="1"/>
</dbReference>
<dbReference type="InterPro" id="IPR000524">
    <property type="entry name" value="Tscrpt_reg_HTH_GntR"/>
</dbReference>
<evidence type="ECO:0000256" key="2">
    <source>
        <dbReference type="ARBA" id="ARBA00023125"/>
    </source>
</evidence>
<dbReference type="PANTHER" id="PTHR43537">
    <property type="entry name" value="TRANSCRIPTIONAL REGULATOR, GNTR FAMILY"/>
    <property type="match status" value="1"/>
</dbReference>
<dbReference type="Gene3D" id="1.20.120.530">
    <property type="entry name" value="GntR ligand-binding domain-like"/>
    <property type="match status" value="1"/>
</dbReference>
<dbReference type="InterPro" id="IPR008920">
    <property type="entry name" value="TF_FadR/GntR_C"/>
</dbReference>
<keyword evidence="3" id="KW-0804">Transcription</keyword>
<dbReference type="InterPro" id="IPR036390">
    <property type="entry name" value="WH_DNA-bd_sf"/>
</dbReference>
<dbReference type="InterPro" id="IPR036388">
    <property type="entry name" value="WH-like_DNA-bd_sf"/>
</dbReference>
<gene>
    <name evidence="5" type="ORF">SAMN05660330_04018</name>
</gene>
<keyword evidence="2" id="KW-0238">DNA-binding</keyword>
<dbReference type="AlphaFoldDB" id="A0A1H0VDY4"/>